<dbReference type="Proteomes" id="UP000287336">
    <property type="component" value="Unassembled WGS sequence"/>
</dbReference>
<dbReference type="InterPro" id="IPR006311">
    <property type="entry name" value="TAT_signal"/>
</dbReference>
<keyword evidence="3" id="KW-1185">Reference proteome</keyword>
<comment type="caution">
    <text evidence="2">The sequence shown here is derived from an EMBL/GenBank/DDBJ whole genome shotgun (WGS) entry which is preliminary data.</text>
</comment>
<dbReference type="PROSITE" id="PS51318">
    <property type="entry name" value="TAT"/>
    <property type="match status" value="1"/>
</dbReference>
<organism evidence="2 3">
    <name type="scientific">Vreelandella andesensis</name>
    <dbReference type="NCBI Taxonomy" id="447567"/>
    <lineage>
        <taxon>Bacteria</taxon>
        <taxon>Pseudomonadati</taxon>
        <taxon>Pseudomonadota</taxon>
        <taxon>Gammaproteobacteria</taxon>
        <taxon>Oceanospirillales</taxon>
        <taxon>Halomonadaceae</taxon>
        <taxon>Vreelandella</taxon>
    </lineage>
</organism>
<dbReference type="PANTHER" id="PTHR10632">
    <property type="entry name" value="SULFIDE:QUINONE OXIDOREDUCTASE"/>
    <property type="match status" value="1"/>
</dbReference>
<dbReference type="RefSeq" id="WP_126942743.1">
    <property type="nucleotide sequence ID" value="NZ_RZHG01000002.1"/>
</dbReference>
<dbReference type="GO" id="GO:0071949">
    <property type="term" value="F:FAD binding"/>
    <property type="evidence" value="ECO:0007669"/>
    <property type="project" value="TreeGrafter"/>
</dbReference>
<protein>
    <submittedName>
        <fullName evidence="2">NAD(P)/FAD-dependent oxidoreductase</fullName>
    </submittedName>
</protein>
<proteinExistence type="predicted"/>
<dbReference type="SUPFAM" id="SSF51905">
    <property type="entry name" value="FAD/NAD(P)-binding domain"/>
    <property type="match status" value="2"/>
</dbReference>
<dbReference type="Pfam" id="PF07992">
    <property type="entry name" value="Pyr_redox_2"/>
    <property type="match status" value="1"/>
</dbReference>
<accession>A0A3S0YB67</accession>
<dbReference type="AlphaFoldDB" id="A0A3S0YB67"/>
<dbReference type="InterPro" id="IPR036188">
    <property type="entry name" value="FAD/NAD-bd_sf"/>
</dbReference>
<dbReference type="GO" id="GO:0070224">
    <property type="term" value="F:sulfide:quinone oxidoreductase activity"/>
    <property type="evidence" value="ECO:0007669"/>
    <property type="project" value="TreeGrafter"/>
</dbReference>
<gene>
    <name evidence="2" type="ORF">ELY33_01265</name>
</gene>
<evidence type="ECO:0000313" key="3">
    <source>
        <dbReference type="Proteomes" id="UP000287336"/>
    </source>
</evidence>
<name>A0A3S0YB67_9GAMM</name>
<dbReference type="InterPro" id="IPR023753">
    <property type="entry name" value="FAD/NAD-binding_dom"/>
</dbReference>
<evidence type="ECO:0000313" key="2">
    <source>
        <dbReference type="EMBL" id="RUR34835.1"/>
    </source>
</evidence>
<sequence length="464" mass="51011">MQKPSLLTQKVTRRALLKVGSGLGVGSLLPLSGLSASTLRTQAHIVVLGGGAAGMAMVNRLAKRLQGGTITLVEPRETHHYQPGWTLVASGVWNADKTMRPNAQFLPRGVNWVREHAASIDADNKRITLAGGETLEYDFLIVATGIQLNYHLIEGMKPELVGQHGIGSVYAGIEEASRTNQAIQTWLQNGHGRGIFTAAPTPVKCAGAPLKMTFTTLSRLEASGRRDAFDVDYMAPGASLFSQPWVDEFVKQRFDDQGVNRRHHYRLSAIDPHAKQAEFAFVGPESEFTSHHQLRQAEFRRDDQPTVIADYDFIHVVPPMSAHDFVKQSALIAQDGPFRGEWLDVDIHTLQHNRYPEVFGIGDVIGAPINKTAASVKAQAPVVEENLLALMQGNALPARHMGYTSCPMITGIGKAMLVEFGYADNFAFMPSFPFIDPTEESWAVWVMKDRMLQPAYYAVLEGQA</sequence>
<dbReference type="OrthoDB" id="9802771at2"/>
<feature type="domain" description="FAD/NAD(P)-binding" evidence="1">
    <location>
        <begin position="44"/>
        <end position="160"/>
    </location>
</feature>
<dbReference type="Gene3D" id="3.50.50.100">
    <property type="match status" value="1"/>
</dbReference>
<dbReference type="GO" id="GO:0070221">
    <property type="term" value="P:sulfide oxidation, using sulfide:quinone oxidoreductase"/>
    <property type="evidence" value="ECO:0007669"/>
    <property type="project" value="TreeGrafter"/>
</dbReference>
<dbReference type="EMBL" id="RZHG01000002">
    <property type="protein sequence ID" value="RUR34835.1"/>
    <property type="molecule type" value="Genomic_DNA"/>
</dbReference>
<reference evidence="2 3" key="1">
    <citation type="submission" date="2018-12" db="EMBL/GenBank/DDBJ databases">
        <title>three novel Halomonas strain isolated from plants.</title>
        <authorList>
            <person name="Sun C."/>
        </authorList>
    </citation>
    <scope>NUCLEOTIDE SEQUENCE [LARGE SCALE GENOMIC DNA]</scope>
    <source>
        <strain evidence="2 3">DSM 19434</strain>
    </source>
</reference>
<dbReference type="PANTHER" id="PTHR10632:SF2">
    <property type="entry name" value="SULFIDE:QUINONE OXIDOREDUCTASE, MITOCHONDRIAL"/>
    <property type="match status" value="1"/>
</dbReference>
<dbReference type="InterPro" id="IPR015904">
    <property type="entry name" value="Sulphide_quinone_reductase"/>
</dbReference>
<evidence type="ECO:0000259" key="1">
    <source>
        <dbReference type="Pfam" id="PF07992"/>
    </source>
</evidence>